<keyword evidence="4" id="KW-1185">Reference proteome</keyword>
<comment type="caution">
    <text evidence="3">The sequence shown here is derived from an EMBL/GenBank/DDBJ whole genome shotgun (WGS) entry which is preliminary data.</text>
</comment>
<dbReference type="InterPro" id="IPR021242">
    <property type="entry name" value="DUF2799"/>
</dbReference>
<keyword evidence="2" id="KW-0472">Membrane</keyword>
<dbReference type="EMBL" id="RJTH01000005">
    <property type="protein sequence ID" value="RUM24231.1"/>
    <property type="molecule type" value="Genomic_DNA"/>
</dbReference>
<keyword evidence="2" id="KW-0812">Transmembrane</keyword>
<reference evidence="4" key="1">
    <citation type="submission" date="2018-11" db="EMBL/GenBank/DDBJ databases">
        <title>Rhizobium chutanense sp. nov., isolated from root nodules of Phaseolus vulgaris in China.</title>
        <authorList>
            <person name="Huo Y."/>
        </authorList>
    </citation>
    <scope>NUCLEOTIDE SEQUENCE [LARGE SCALE GENOMIC DNA]</scope>
    <source>
        <strain evidence="4">CCBAU 65647</strain>
    </source>
</reference>
<dbReference type="PROSITE" id="PS51257">
    <property type="entry name" value="PROKAR_LIPOPROTEIN"/>
    <property type="match status" value="1"/>
</dbReference>
<keyword evidence="1" id="KW-0175">Coiled coil</keyword>
<proteinExistence type="predicted"/>
<name>A0A3S0SQB0_9HYPH</name>
<protein>
    <submittedName>
        <fullName evidence="3">DUF2799 domain-containing protein</fullName>
    </submittedName>
</protein>
<evidence type="ECO:0000313" key="4">
    <source>
        <dbReference type="Proteomes" id="UP000278823"/>
    </source>
</evidence>
<accession>A0A3S0SQB0</accession>
<feature type="transmembrane region" description="Helical" evidence="2">
    <location>
        <begin position="12"/>
        <end position="30"/>
    </location>
</feature>
<dbReference type="Pfam" id="PF10973">
    <property type="entry name" value="DUF2799"/>
    <property type="match status" value="1"/>
</dbReference>
<dbReference type="Proteomes" id="UP000278823">
    <property type="component" value="Unassembled WGS sequence"/>
</dbReference>
<dbReference type="OrthoDB" id="5917215at2"/>
<evidence type="ECO:0000256" key="2">
    <source>
        <dbReference type="SAM" id="Phobius"/>
    </source>
</evidence>
<dbReference type="AlphaFoldDB" id="A0A3S0SQB0"/>
<sequence length="208" mass="23794">MFLFCSKFGSVILRVFFVLAAVGIGLFLASCNTLSKKECLAGDWDGIGFTDGFYGHSPEARFEQHIKSCKRVKVVPDRAVWKKGYQAGLLRYCTPEQGLWWGQRGYAYVGVCPPETEPGFLHGHDLGRRQYWLETDLKRVTDEVKSKEEELEDLSRKLDEAPEAEKSDIRSDIHNLEWELGRVRDKQRDVESELDTTKAAVTRFLSQL</sequence>
<gene>
    <name evidence="3" type="ORF">EFQ99_15640</name>
</gene>
<evidence type="ECO:0000313" key="3">
    <source>
        <dbReference type="EMBL" id="RUM24231.1"/>
    </source>
</evidence>
<feature type="coiled-coil region" evidence="1">
    <location>
        <begin position="137"/>
        <end position="164"/>
    </location>
</feature>
<evidence type="ECO:0000256" key="1">
    <source>
        <dbReference type="SAM" id="Coils"/>
    </source>
</evidence>
<organism evidence="3 4">
    <name type="scientific">Rhizobium vallis</name>
    <dbReference type="NCBI Taxonomy" id="634290"/>
    <lineage>
        <taxon>Bacteria</taxon>
        <taxon>Pseudomonadati</taxon>
        <taxon>Pseudomonadota</taxon>
        <taxon>Alphaproteobacteria</taxon>
        <taxon>Hyphomicrobiales</taxon>
        <taxon>Rhizobiaceae</taxon>
        <taxon>Rhizobium/Agrobacterium group</taxon>
        <taxon>Rhizobium</taxon>
    </lineage>
</organism>
<keyword evidence="2" id="KW-1133">Transmembrane helix</keyword>